<keyword evidence="2" id="KW-1185">Reference proteome</keyword>
<gene>
    <name evidence="1" type="ORF">NA56DRAFT_282247</name>
</gene>
<name>A0A2J6PSE5_9HELO</name>
<proteinExistence type="predicted"/>
<accession>A0A2J6PSE5</accession>
<sequence length="164" mass="18269">MLDWLTSSLMLLDDTPAAGPGGVVGHCISSYGPIMLLFPASLPQALQIFAGLNRGYKRRGLVWLTHRRPSVCLQSKKNIRCLSLLLPIFLDITPRGFLSSIFFCVGLVPCSHFKYSLAACGKHTTHSFQVSNTRTDTLWTDYQPFEAHCHGTFKTSIYIFRGSD</sequence>
<dbReference type="AlphaFoldDB" id="A0A2J6PSE5"/>
<organism evidence="1 2">
    <name type="scientific">Hyaloscypha hepaticicola</name>
    <dbReference type="NCBI Taxonomy" id="2082293"/>
    <lineage>
        <taxon>Eukaryota</taxon>
        <taxon>Fungi</taxon>
        <taxon>Dikarya</taxon>
        <taxon>Ascomycota</taxon>
        <taxon>Pezizomycotina</taxon>
        <taxon>Leotiomycetes</taxon>
        <taxon>Helotiales</taxon>
        <taxon>Hyaloscyphaceae</taxon>
        <taxon>Hyaloscypha</taxon>
    </lineage>
</organism>
<evidence type="ECO:0000313" key="2">
    <source>
        <dbReference type="Proteomes" id="UP000235672"/>
    </source>
</evidence>
<protein>
    <submittedName>
        <fullName evidence="1">Uncharacterized protein</fullName>
    </submittedName>
</protein>
<reference evidence="1 2" key="1">
    <citation type="submission" date="2016-05" db="EMBL/GenBank/DDBJ databases">
        <title>A degradative enzymes factory behind the ericoid mycorrhizal symbiosis.</title>
        <authorList>
            <consortium name="DOE Joint Genome Institute"/>
            <person name="Martino E."/>
            <person name="Morin E."/>
            <person name="Grelet G."/>
            <person name="Kuo A."/>
            <person name="Kohler A."/>
            <person name="Daghino S."/>
            <person name="Barry K."/>
            <person name="Choi C."/>
            <person name="Cichocki N."/>
            <person name="Clum A."/>
            <person name="Copeland A."/>
            <person name="Hainaut M."/>
            <person name="Haridas S."/>
            <person name="Labutti K."/>
            <person name="Lindquist E."/>
            <person name="Lipzen A."/>
            <person name="Khouja H.-R."/>
            <person name="Murat C."/>
            <person name="Ohm R."/>
            <person name="Olson A."/>
            <person name="Spatafora J."/>
            <person name="Veneault-Fourrey C."/>
            <person name="Henrissat B."/>
            <person name="Grigoriev I."/>
            <person name="Martin F."/>
            <person name="Perotto S."/>
        </authorList>
    </citation>
    <scope>NUCLEOTIDE SEQUENCE [LARGE SCALE GENOMIC DNA]</scope>
    <source>
        <strain evidence="1 2">UAMH 7357</strain>
    </source>
</reference>
<evidence type="ECO:0000313" key="1">
    <source>
        <dbReference type="EMBL" id="PMD16921.1"/>
    </source>
</evidence>
<dbReference type="Proteomes" id="UP000235672">
    <property type="component" value="Unassembled WGS sequence"/>
</dbReference>
<dbReference type="EMBL" id="KZ613502">
    <property type="protein sequence ID" value="PMD16921.1"/>
    <property type="molecule type" value="Genomic_DNA"/>
</dbReference>